<keyword evidence="3" id="KW-1185">Reference proteome</keyword>
<dbReference type="AlphaFoldDB" id="A0A291P9A6"/>
<evidence type="ECO:0000313" key="2">
    <source>
        <dbReference type="EMBL" id="ATJ83464.1"/>
    </source>
</evidence>
<evidence type="ECO:0000313" key="3">
    <source>
        <dbReference type="Proteomes" id="UP000219993"/>
    </source>
</evidence>
<name>A0A291P9A6_9GAMM</name>
<protein>
    <submittedName>
        <fullName evidence="2">Uncharacterized protein</fullName>
    </submittedName>
</protein>
<accession>A0A291P9A6</accession>
<feature type="transmembrane region" description="Helical" evidence="1">
    <location>
        <begin position="40"/>
        <end position="61"/>
    </location>
</feature>
<dbReference type="EMBL" id="CP021435">
    <property type="protein sequence ID" value="ATJ83464.1"/>
    <property type="molecule type" value="Genomic_DNA"/>
</dbReference>
<organism evidence="2 3">
    <name type="scientific">Halomonas beimenensis</name>
    <dbReference type="NCBI Taxonomy" id="475662"/>
    <lineage>
        <taxon>Bacteria</taxon>
        <taxon>Pseudomonadati</taxon>
        <taxon>Pseudomonadota</taxon>
        <taxon>Gammaproteobacteria</taxon>
        <taxon>Oceanospirillales</taxon>
        <taxon>Halomonadaceae</taxon>
        <taxon>Halomonas</taxon>
    </lineage>
</organism>
<proteinExistence type="predicted"/>
<reference evidence="2 3" key="1">
    <citation type="journal article" date="2017" name="Sci. Rep.">
        <title>Revealing the Saline Adaptation Strategies of the Halophilic Bacterium Halomonas beimenensis through High-throughput Omics and Transposon Mutagenesis Approaches.</title>
        <authorList>
            <person name="Chen Y.H."/>
            <person name="Lin S.S."/>
            <person name="Shyu Y.T."/>
        </authorList>
    </citation>
    <scope>NUCLEOTIDE SEQUENCE [LARGE SCALE GENOMIC DNA]</scope>
    <source>
        <strain evidence="2 3">NTU-111</strain>
    </source>
</reference>
<dbReference type="RefSeq" id="WP_097789777.1">
    <property type="nucleotide sequence ID" value="NZ_BAAADT010000027.1"/>
</dbReference>
<evidence type="ECO:0000256" key="1">
    <source>
        <dbReference type="SAM" id="Phobius"/>
    </source>
</evidence>
<dbReference type="Proteomes" id="UP000219993">
    <property type="component" value="Chromosome"/>
</dbReference>
<dbReference type="OrthoDB" id="6173562at2"/>
<sequence>MTAYQLLQMLGYAFNIIGLVVCIAGLTLARHPSRRLLGRLIAALGFVIAASPVLVQLLGLVEPVPVGVVPPQ</sequence>
<keyword evidence="1" id="KW-1133">Transmembrane helix</keyword>
<feature type="transmembrane region" description="Helical" evidence="1">
    <location>
        <begin position="6"/>
        <end position="28"/>
    </location>
</feature>
<keyword evidence="1" id="KW-0472">Membrane</keyword>
<dbReference type="KEGG" id="hbe:BEI_2477"/>
<gene>
    <name evidence="2" type="ORF">BEI_2477</name>
</gene>
<keyword evidence="1" id="KW-0812">Transmembrane</keyword>